<name>A0A4Z1NZJ5_9PEZI</name>
<dbReference type="EMBL" id="SNSC02000017">
    <property type="protein sequence ID" value="TID16757.1"/>
    <property type="molecule type" value="Genomic_DNA"/>
</dbReference>
<evidence type="ECO:0000313" key="2">
    <source>
        <dbReference type="EMBL" id="TID16757.1"/>
    </source>
</evidence>
<dbReference type="Proteomes" id="UP000298493">
    <property type="component" value="Unassembled WGS sequence"/>
</dbReference>
<accession>A0A4Z1NZJ5</accession>
<dbReference type="AlphaFoldDB" id="A0A4Z1NZJ5"/>
<feature type="compositionally biased region" description="Gly residues" evidence="1">
    <location>
        <begin position="72"/>
        <end position="82"/>
    </location>
</feature>
<reference evidence="2 3" key="1">
    <citation type="submission" date="2019-04" db="EMBL/GenBank/DDBJ databases">
        <title>High contiguity whole genome sequence and gene annotation resource for two Venturia nashicola isolates.</title>
        <authorList>
            <person name="Prokchorchik M."/>
            <person name="Won K."/>
            <person name="Lee Y."/>
            <person name="Choi E.D."/>
            <person name="Segonzac C."/>
            <person name="Sohn K.H."/>
        </authorList>
    </citation>
    <scope>NUCLEOTIDE SEQUENCE [LARGE SCALE GENOMIC DNA]</scope>
    <source>
        <strain evidence="2 3">PRI2</strain>
    </source>
</reference>
<proteinExistence type="predicted"/>
<dbReference type="OrthoDB" id="3938057at2759"/>
<protein>
    <submittedName>
        <fullName evidence="2">Uncharacterized protein</fullName>
    </submittedName>
</protein>
<comment type="caution">
    <text evidence="2">The sequence shown here is derived from an EMBL/GenBank/DDBJ whole genome shotgun (WGS) entry which is preliminary data.</text>
</comment>
<feature type="region of interest" description="Disordered" evidence="1">
    <location>
        <begin position="56"/>
        <end position="119"/>
    </location>
</feature>
<gene>
    <name evidence="2" type="ORF">E6O75_ATG09523</name>
</gene>
<keyword evidence="3" id="KW-1185">Reference proteome</keyword>
<evidence type="ECO:0000313" key="3">
    <source>
        <dbReference type="Proteomes" id="UP000298493"/>
    </source>
</evidence>
<sequence length="119" mass="12235">MSAKQYDETVVVALIMALKAKGGTTSEALKDMTSLDANRSLSSFEHQLRAANRLATTLNEKKSRGEALGPADVGGGSGGGGNGRKRGAAAGGSVSSTPVKRARGGKTKKEESEVKDEVE</sequence>
<evidence type="ECO:0000256" key="1">
    <source>
        <dbReference type="SAM" id="MobiDB-lite"/>
    </source>
</evidence>
<organism evidence="2 3">
    <name type="scientific">Venturia nashicola</name>
    <dbReference type="NCBI Taxonomy" id="86259"/>
    <lineage>
        <taxon>Eukaryota</taxon>
        <taxon>Fungi</taxon>
        <taxon>Dikarya</taxon>
        <taxon>Ascomycota</taxon>
        <taxon>Pezizomycotina</taxon>
        <taxon>Dothideomycetes</taxon>
        <taxon>Pleosporomycetidae</taxon>
        <taxon>Venturiales</taxon>
        <taxon>Venturiaceae</taxon>
        <taxon>Venturia</taxon>
    </lineage>
</organism>
<feature type="compositionally biased region" description="Basic and acidic residues" evidence="1">
    <location>
        <begin position="107"/>
        <end position="119"/>
    </location>
</feature>